<evidence type="ECO:0000313" key="4">
    <source>
        <dbReference type="EMBL" id="SUJ06474.1"/>
    </source>
</evidence>
<feature type="compositionally biased region" description="Basic and acidic residues" evidence="2">
    <location>
        <begin position="147"/>
        <end position="164"/>
    </location>
</feature>
<evidence type="ECO:0000256" key="3">
    <source>
        <dbReference type="SAM" id="Phobius"/>
    </source>
</evidence>
<dbReference type="EMBL" id="UGYZ01000002">
    <property type="protein sequence ID" value="SUJ06474.1"/>
    <property type="molecule type" value="Genomic_DNA"/>
</dbReference>
<name>A0A380BUS9_SPOPA</name>
<dbReference type="PANTHER" id="PTHR40070">
    <property type="entry name" value="UPF0478 PROTEIN YTXG"/>
    <property type="match status" value="1"/>
</dbReference>
<dbReference type="RefSeq" id="WP_115361363.1">
    <property type="nucleotide sequence ID" value="NZ_CP038012.1"/>
</dbReference>
<feature type="coiled-coil region" evidence="1">
    <location>
        <begin position="27"/>
        <end position="89"/>
    </location>
</feature>
<dbReference type="AlphaFoldDB" id="A0A380BUS9"/>
<feature type="transmembrane region" description="Helical" evidence="3">
    <location>
        <begin position="6"/>
        <end position="27"/>
    </location>
</feature>
<keyword evidence="1" id="KW-0175">Coiled coil</keyword>
<dbReference type="PANTHER" id="PTHR40070:SF1">
    <property type="entry name" value="UPF0478 PROTEIN YTXG"/>
    <property type="match status" value="1"/>
</dbReference>
<organism evidence="4 5">
    <name type="scientific">Sporosarcina pasteurii</name>
    <name type="common">Bacillus pasteurii</name>
    <dbReference type="NCBI Taxonomy" id="1474"/>
    <lineage>
        <taxon>Bacteria</taxon>
        <taxon>Bacillati</taxon>
        <taxon>Bacillota</taxon>
        <taxon>Bacilli</taxon>
        <taxon>Bacillales</taxon>
        <taxon>Caryophanaceae</taxon>
        <taxon>Sporosarcina</taxon>
    </lineage>
</organism>
<gene>
    <name evidence="4" type="ORF">NCTC4822_01741</name>
</gene>
<dbReference type="Gene3D" id="1.10.287.950">
    <property type="entry name" value="Methyl-accepting chemotaxis protein"/>
    <property type="match status" value="1"/>
</dbReference>
<evidence type="ECO:0000256" key="2">
    <source>
        <dbReference type="SAM" id="MobiDB-lite"/>
    </source>
</evidence>
<evidence type="ECO:0000256" key="1">
    <source>
        <dbReference type="SAM" id="Coils"/>
    </source>
</evidence>
<keyword evidence="3" id="KW-0812">Transmembrane</keyword>
<dbReference type="Pfam" id="PF06103">
    <property type="entry name" value="DUF948"/>
    <property type="match status" value="1"/>
</dbReference>
<reference evidence="4 5" key="1">
    <citation type="submission" date="2018-06" db="EMBL/GenBank/DDBJ databases">
        <authorList>
            <consortium name="Pathogen Informatics"/>
            <person name="Doyle S."/>
        </authorList>
    </citation>
    <scope>NUCLEOTIDE SEQUENCE [LARGE SCALE GENOMIC DNA]</scope>
    <source>
        <strain evidence="5">ATCC 11859 / DSM 33 / NCIB 8841 / NCTC 4822</strain>
    </source>
</reference>
<accession>A0A380BUS9</accession>
<keyword evidence="3" id="KW-1133">Transmembrane helix</keyword>
<feature type="region of interest" description="Disordered" evidence="2">
    <location>
        <begin position="132"/>
        <end position="164"/>
    </location>
</feature>
<protein>
    <submittedName>
        <fullName evidence="4">Uncharacterized protein containing a divergent version of the methyl-accepting chemotaxis-like domain</fullName>
    </submittedName>
</protein>
<proteinExistence type="predicted"/>
<dbReference type="InterPro" id="IPR009293">
    <property type="entry name" value="UPF0478"/>
</dbReference>
<dbReference type="Proteomes" id="UP000254519">
    <property type="component" value="Unassembled WGS sequence"/>
</dbReference>
<dbReference type="OrthoDB" id="2438275at2"/>
<keyword evidence="3" id="KW-0472">Membrane</keyword>
<evidence type="ECO:0000313" key="5">
    <source>
        <dbReference type="Proteomes" id="UP000254519"/>
    </source>
</evidence>
<keyword evidence="5" id="KW-1185">Reference proteome</keyword>
<sequence>MNFLLYASAAIAALALVIIAIFVIITYKSAKKTMDDVKQTVSRVETKVTYVTEKANGLLEKTNHIAEDAEQKLQAFEQLSKSAKDLEQTTRHLDASFQDIAQKVANPPEKERKIMEQASVVTETIARIYYGFKKENTKRQSSNGKSDNNHKKLPEPQKKLEYHE</sequence>